<dbReference type="PANTHER" id="PTHR12792:SF0">
    <property type="entry name" value="SEPARIN"/>
    <property type="match status" value="1"/>
</dbReference>
<gene>
    <name evidence="6" type="ORF">FPE_LOCUS16597</name>
</gene>
<dbReference type="InterPro" id="IPR005314">
    <property type="entry name" value="Peptidase_C50"/>
</dbReference>
<proteinExistence type="predicted"/>
<dbReference type="GO" id="GO:0005737">
    <property type="term" value="C:cytoplasm"/>
    <property type="evidence" value="ECO:0007669"/>
    <property type="project" value="TreeGrafter"/>
</dbReference>
<evidence type="ECO:0000256" key="2">
    <source>
        <dbReference type="ARBA" id="ARBA00012489"/>
    </source>
</evidence>
<dbReference type="GO" id="GO:0005634">
    <property type="term" value="C:nucleus"/>
    <property type="evidence" value="ECO:0007669"/>
    <property type="project" value="InterPro"/>
</dbReference>
<name>A0AAD2DYP9_9LAMI</name>
<dbReference type="InterPro" id="IPR056932">
    <property type="entry name" value="TPR_ESP1_2nd"/>
</dbReference>
<dbReference type="Proteomes" id="UP000834106">
    <property type="component" value="Chromosome 10"/>
</dbReference>
<dbReference type="EMBL" id="OU503045">
    <property type="protein sequence ID" value="CAI9769693.1"/>
    <property type="molecule type" value="Genomic_DNA"/>
</dbReference>
<evidence type="ECO:0000256" key="1">
    <source>
        <dbReference type="ARBA" id="ARBA00000451"/>
    </source>
</evidence>
<organism evidence="6 7">
    <name type="scientific">Fraxinus pennsylvanica</name>
    <dbReference type="NCBI Taxonomy" id="56036"/>
    <lineage>
        <taxon>Eukaryota</taxon>
        <taxon>Viridiplantae</taxon>
        <taxon>Streptophyta</taxon>
        <taxon>Embryophyta</taxon>
        <taxon>Tracheophyta</taxon>
        <taxon>Spermatophyta</taxon>
        <taxon>Magnoliopsida</taxon>
        <taxon>eudicotyledons</taxon>
        <taxon>Gunneridae</taxon>
        <taxon>Pentapetalae</taxon>
        <taxon>asterids</taxon>
        <taxon>lamiids</taxon>
        <taxon>Lamiales</taxon>
        <taxon>Oleaceae</taxon>
        <taxon>Oleeae</taxon>
        <taxon>Fraxinus</taxon>
    </lineage>
</organism>
<dbReference type="GO" id="GO:0051307">
    <property type="term" value="P:meiotic chromosome separation"/>
    <property type="evidence" value="ECO:0007669"/>
    <property type="project" value="TreeGrafter"/>
</dbReference>
<dbReference type="GO" id="GO:0006508">
    <property type="term" value="P:proteolysis"/>
    <property type="evidence" value="ECO:0007669"/>
    <property type="project" value="InterPro"/>
</dbReference>
<dbReference type="PANTHER" id="PTHR12792">
    <property type="entry name" value="EXTRA SPINDLE POLES 1-RELATED"/>
    <property type="match status" value="1"/>
</dbReference>
<evidence type="ECO:0000313" key="7">
    <source>
        <dbReference type="Proteomes" id="UP000834106"/>
    </source>
</evidence>
<keyword evidence="7" id="KW-1185">Reference proteome</keyword>
<feature type="domain" description="Peptidase C50" evidence="5">
    <location>
        <begin position="1904"/>
        <end position="1998"/>
    </location>
</feature>
<dbReference type="GO" id="GO:0072686">
    <property type="term" value="C:mitotic spindle"/>
    <property type="evidence" value="ECO:0007669"/>
    <property type="project" value="TreeGrafter"/>
</dbReference>
<dbReference type="InterPro" id="IPR056933">
    <property type="entry name" value="TPR_ESP1"/>
</dbReference>
<dbReference type="InterPro" id="IPR030397">
    <property type="entry name" value="SEPARIN_core_dom"/>
</dbReference>
<dbReference type="Pfam" id="PF25110">
    <property type="entry name" value="TPR_ESP1"/>
    <property type="match status" value="1"/>
</dbReference>
<dbReference type="Pfam" id="PF03568">
    <property type="entry name" value="Separin_C"/>
    <property type="match status" value="2"/>
</dbReference>
<keyword evidence="3" id="KW-0378">Hydrolase</keyword>
<evidence type="ECO:0000256" key="3">
    <source>
        <dbReference type="ARBA" id="ARBA00022801"/>
    </source>
</evidence>
<dbReference type="GO" id="GO:0004197">
    <property type="term" value="F:cysteine-type endopeptidase activity"/>
    <property type="evidence" value="ECO:0007669"/>
    <property type="project" value="InterPro"/>
</dbReference>
<protein>
    <recommendedName>
        <fullName evidence="2">separase</fullName>
        <ecNumber evidence="2">3.4.22.49</ecNumber>
    </recommendedName>
</protein>
<sequence>MDSVTTTEAALLSKLQSSSDLTDLHRAFTLHLEPFSIHLKRTTIKKSSKSNSTDDQRAIRNLAKQFLPFLHKSLSHIPKRLSESPKIAHHSALGLFDAYRLCLNCLELIAPELAGKSYPVQVQRLRYIHCLEHWELYEDAQTESFSVLESFQRIVKGDSKGKLRKSKTLLVPEINEKSVDEEFTVLVLETVVTLVKCASKSQSKEDADYWRVIALAKQSQPLFKVLEAKDREKFHQSLVLYLHRIAVFLVGELTFFEVDLIIKFCLTTFEAYKQSSVQEDMYKFAGKICSYLFLQKNDLCIHSVIDILKCVLNFMATECKVGMEKAKLEFLELVYYCVNKCRATTLNICDAVAEYLNELGGHFCEAFSSINLIMRLHATGLLMSPFIHQSKGEKVANSSNIKDRSALQFLRNKGDMLQQLSGLLDLAKGQFNIGAKENSFHERVSYLSSYYDALKFLCQPIAECIHSERTEIFAETDGVSYWTTLGSIQDAFQQLCYIFLTYQRCSETERKIDISDEDSRLIFSVVVASLVLSFKNGYNTKESVSLVEHVISIDWFPAKRLKYLCVSLHNVAVILNRNKRLKEAVKALKLCCKASWKCTVNLCITLVDKSNKFHDDVAEDTVADFVKEASAETAFLLDLLNHGSNCKMNKIIRECLESWSVAENLVETLPAPVSVVKCWIKRECKLCQDVEVENVAMLYSLASSSMEMSKRTLEKLLEQELLMYKEMRSLNPRLCHKMRLKIMGVLLEEVYLTKDKCLEKSRILIEKGRELRADGITQLHESVQCLSGAISTLKAIYGKDKSCSSRVHYLLACAYIIRALCTQEAEPNSEAFLYKSNFLQDIQAAVELCSSRNHCHADEQCSMMREDALNLFYMTIDLLSVKGYMEIHPGMYDVVIQLFNLKNITLKKMLAELWKNRRLSHALCASPINDVFMRTFSKHCDQFYKSDDFWRTCAVEMKPLLAGFDHTDDDIKKAASDLISNVTQNSGSTFLSSHLYYDLSERLILKGKLIEALSYAKEAHRLRSKLLHEKFKYSAENQTEIFDENGELVEKSYYSIQTFQIRYLVTNNGWLGDGISCDYEGCILSPWNVLSCYLESVLQVGIVQEILGDGSEAEMLFRWGKSISQFQGLPLFEISFSSMLGKLYRKQQFWALAEKELLSAKKTLDDNLSVLSCMKCVYALEVTINQQLGDLFLCRSCSNREEPFTKNFHAKSLYRLALEKLNLSEWRNSVFDPENARDEQVICRESSFSGCAPDLVVAKDSSSRNDKPEIKFDSKRSRKTKNLKRDKETQGIIVDQNRRMTRSTYRSLGKSCEITPGDKKIGDATYFNNEHLSASTVACHQDAPDLETECYATDFECDINCLCNKMRCWHCLHLEAVNSGSLNSYVYMRWELVHRKLSLRLLISIGKYVGLCGDIHDARKIFFLSISVLFRKTSLCSKYSSTSLTLLIDSIGMDFPGDVLAVERAALLYYICWFTLKINPYPDTRKVCYENLCIGTSKIVSLLKLAFLLCREAPLLFQKISRLLAVLYVLSTSLEPFSLSPREVGRESQWASFFHQASIGNYLNQQLYGMMKKQQNQHDKDSDSLLPKSLSTVTDTLNSLRLVPESHENLEEFVARFFQDLPCAPVICISLISGADARLLRELSCCPSTVEVWILLSHLNSENQHVILLPVNSILEGGLSDDDMDSSSCVSFKGKDFVKSWKCPWVTTVVDYIAPKFRQLLEGNYYSSSGHFQEDTKESRLLWWKKRNRLDKCLCKFIQDVEDHWLGVWKYVLSGEWPNLKHLDSIEDGLCEEEKCVLRIISSKKCYLDVRSEASSSKVSVDIDSLMQSVFEKIHATPDDDKVECTKRSPIILVLDFEVQMLPWENLPILRNKEVYRMPSVGSIVATLNRCCQDQAITFPLIDPVDLYYLLNPDGDLNHTQVEFENWFQDQNFEGKSATVPPINELTVALKNHDLFVYMGHGSGMQYIPGSKIQELDSCAATLLMGCSSGSLSLRGCYAPRGAPISYLLAGSPVIVANLWEVTDKDIDRFGKAVLNAWLRERKEAPPDCTQCNMNVKKYKSIDRCTHRPRIGSFMGQARDACTLPFLIGASPVCYGVPTCIMRKKNV</sequence>
<comment type="catalytic activity">
    <reaction evidence="1">
        <text>All bonds known to be hydrolyzed by this endopeptidase have arginine in P1 and an acidic residue in P4. P6 is often occupied by an acidic residue or by a hydroxy-amino-acid residue, the phosphorylation of which enhances cleavage.</text>
        <dbReference type="EC" id="3.4.22.49"/>
    </reaction>
</comment>
<accession>A0AAD2DYP9</accession>
<reference evidence="6" key="1">
    <citation type="submission" date="2023-05" db="EMBL/GenBank/DDBJ databases">
        <authorList>
            <person name="Huff M."/>
        </authorList>
    </citation>
    <scope>NUCLEOTIDE SEQUENCE</scope>
</reference>
<evidence type="ECO:0000259" key="5">
    <source>
        <dbReference type="PROSITE" id="PS51700"/>
    </source>
</evidence>
<dbReference type="EC" id="3.4.22.49" evidence="2"/>
<dbReference type="Pfam" id="PF25113">
    <property type="entry name" value="TPR_ESP1_2nd"/>
    <property type="match status" value="1"/>
</dbReference>
<evidence type="ECO:0000256" key="4">
    <source>
        <dbReference type="ARBA" id="ARBA00022829"/>
    </source>
</evidence>
<dbReference type="PROSITE" id="PS51700">
    <property type="entry name" value="SEPARIN"/>
    <property type="match status" value="1"/>
</dbReference>
<keyword evidence="4" id="KW-0159">Chromosome partition</keyword>
<evidence type="ECO:0000313" key="6">
    <source>
        <dbReference type="EMBL" id="CAI9769693.1"/>
    </source>
</evidence>